<dbReference type="AlphaFoldDB" id="A0A915DM17"/>
<sequence length="125" mass="13893">MNVSRISSHCTPVVEPPVESRMVRSRSSDAEVGTPDKTATPERGYRISFGLGLINGSTVTPVYFRTLPNETARWCFGLEGDPIFRSSPTMQRPINQLVEKQPEECSSRKSHSSLSCKDPLLHCNL</sequence>
<dbReference type="Proteomes" id="UP000887574">
    <property type="component" value="Unplaced"/>
</dbReference>
<reference evidence="3" key="1">
    <citation type="submission" date="2022-11" db="UniProtKB">
        <authorList>
            <consortium name="WormBaseParasite"/>
        </authorList>
    </citation>
    <scope>IDENTIFICATION</scope>
</reference>
<proteinExistence type="predicted"/>
<name>A0A915DM17_9BILA</name>
<evidence type="ECO:0000313" key="3">
    <source>
        <dbReference type="WBParaSite" id="jg21499"/>
    </source>
</evidence>
<accession>A0A915DM17</accession>
<dbReference type="WBParaSite" id="jg21499">
    <property type="protein sequence ID" value="jg21499"/>
    <property type="gene ID" value="jg21499"/>
</dbReference>
<keyword evidence="2" id="KW-1185">Reference proteome</keyword>
<protein>
    <submittedName>
        <fullName evidence="3">Uncharacterized protein</fullName>
    </submittedName>
</protein>
<organism evidence="2 3">
    <name type="scientific">Ditylenchus dipsaci</name>
    <dbReference type="NCBI Taxonomy" id="166011"/>
    <lineage>
        <taxon>Eukaryota</taxon>
        <taxon>Metazoa</taxon>
        <taxon>Ecdysozoa</taxon>
        <taxon>Nematoda</taxon>
        <taxon>Chromadorea</taxon>
        <taxon>Rhabditida</taxon>
        <taxon>Tylenchina</taxon>
        <taxon>Tylenchomorpha</taxon>
        <taxon>Sphaerularioidea</taxon>
        <taxon>Anguinidae</taxon>
        <taxon>Anguininae</taxon>
        <taxon>Ditylenchus</taxon>
    </lineage>
</organism>
<feature type="region of interest" description="Disordered" evidence="1">
    <location>
        <begin position="17"/>
        <end position="41"/>
    </location>
</feature>
<evidence type="ECO:0000256" key="1">
    <source>
        <dbReference type="SAM" id="MobiDB-lite"/>
    </source>
</evidence>
<evidence type="ECO:0000313" key="2">
    <source>
        <dbReference type="Proteomes" id="UP000887574"/>
    </source>
</evidence>